<dbReference type="PANTHER" id="PTHR43289">
    <property type="entry name" value="MITOGEN-ACTIVATED PROTEIN KINASE KINASE KINASE 20-RELATED"/>
    <property type="match status" value="1"/>
</dbReference>
<evidence type="ECO:0000313" key="7">
    <source>
        <dbReference type="EMBL" id="MBH0781304.1"/>
    </source>
</evidence>
<name>A0A931IH30_9NOCA</name>
<feature type="transmembrane region" description="Helical" evidence="5">
    <location>
        <begin position="655"/>
        <end position="679"/>
    </location>
</feature>
<keyword evidence="4" id="KW-0067">ATP-binding</keyword>
<dbReference type="SMART" id="SM00220">
    <property type="entry name" value="S_TKc"/>
    <property type="match status" value="1"/>
</dbReference>
<evidence type="ECO:0000256" key="5">
    <source>
        <dbReference type="SAM" id="Phobius"/>
    </source>
</evidence>
<feature type="transmembrane region" description="Helical" evidence="5">
    <location>
        <begin position="536"/>
        <end position="559"/>
    </location>
</feature>
<dbReference type="PANTHER" id="PTHR43289:SF34">
    <property type="entry name" value="SERINE_THREONINE-PROTEIN KINASE YBDM-RELATED"/>
    <property type="match status" value="1"/>
</dbReference>
<keyword evidence="5" id="KW-0472">Membrane</keyword>
<dbReference type="InterPro" id="IPR000719">
    <property type="entry name" value="Prot_kinase_dom"/>
</dbReference>
<keyword evidence="2" id="KW-0547">Nucleotide-binding</keyword>
<comment type="caution">
    <text evidence="7">The sequence shown here is derived from an EMBL/GenBank/DDBJ whole genome shotgun (WGS) entry which is preliminary data.</text>
</comment>
<dbReference type="Proteomes" id="UP000655751">
    <property type="component" value="Unassembled WGS sequence"/>
</dbReference>
<proteinExistence type="predicted"/>
<keyword evidence="1" id="KW-0808">Transferase</keyword>
<evidence type="ECO:0000256" key="2">
    <source>
        <dbReference type="ARBA" id="ARBA00022741"/>
    </source>
</evidence>
<organism evidence="7 8">
    <name type="scientific">Nocardia bovistercoris</name>
    <dbReference type="NCBI Taxonomy" id="2785916"/>
    <lineage>
        <taxon>Bacteria</taxon>
        <taxon>Bacillati</taxon>
        <taxon>Actinomycetota</taxon>
        <taxon>Actinomycetes</taxon>
        <taxon>Mycobacteriales</taxon>
        <taxon>Nocardiaceae</taxon>
        <taxon>Nocardia</taxon>
    </lineage>
</organism>
<evidence type="ECO:0000259" key="6">
    <source>
        <dbReference type="PROSITE" id="PS50011"/>
    </source>
</evidence>
<dbReference type="SUPFAM" id="SSF56112">
    <property type="entry name" value="Protein kinase-like (PK-like)"/>
    <property type="match status" value="1"/>
</dbReference>
<evidence type="ECO:0000313" key="8">
    <source>
        <dbReference type="Proteomes" id="UP000655751"/>
    </source>
</evidence>
<dbReference type="InterPro" id="IPR011009">
    <property type="entry name" value="Kinase-like_dom_sf"/>
</dbReference>
<evidence type="ECO:0000256" key="3">
    <source>
        <dbReference type="ARBA" id="ARBA00022777"/>
    </source>
</evidence>
<feature type="domain" description="Protein kinase" evidence="6">
    <location>
        <begin position="146"/>
        <end position="418"/>
    </location>
</feature>
<evidence type="ECO:0000256" key="1">
    <source>
        <dbReference type="ARBA" id="ARBA00022679"/>
    </source>
</evidence>
<feature type="transmembrane region" description="Helical" evidence="5">
    <location>
        <begin position="628"/>
        <end position="649"/>
    </location>
</feature>
<dbReference type="PROSITE" id="PS50011">
    <property type="entry name" value="PROTEIN_KINASE_DOM"/>
    <property type="match status" value="1"/>
</dbReference>
<dbReference type="AlphaFoldDB" id="A0A931IH30"/>
<gene>
    <name evidence="7" type="ORF">IT779_34035</name>
</gene>
<keyword evidence="3 7" id="KW-0418">Kinase</keyword>
<dbReference type="GO" id="GO:0005524">
    <property type="term" value="F:ATP binding"/>
    <property type="evidence" value="ECO:0007669"/>
    <property type="project" value="UniProtKB-KW"/>
</dbReference>
<feature type="transmembrane region" description="Helical" evidence="5">
    <location>
        <begin position="571"/>
        <end position="597"/>
    </location>
</feature>
<dbReference type="GO" id="GO:0004674">
    <property type="term" value="F:protein serine/threonine kinase activity"/>
    <property type="evidence" value="ECO:0007669"/>
    <property type="project" value="UniProtKB-KW"/>
</dbReference>
<accession>A0A931IH30</accession>
<protein>
    <submittedName>
        <fullName evidence="7">Serine/threonine protein kinase</fullName>
    </submittedName>
</protein>
<dbReference type="Gene3D" id="1.10.510.10">
    <property type="entry name" value="Transferase(Phosphotransferase) domain 1"/>
    <property type="match status" value="1"/>
</dbReference>
<keyword evidence="5" id="KW-0812">Transmembrane</keyword>
<evidence type="ECO:0000256" key="4">
    <source>
        <dbReference type="ARBA" id="ARBA00022840"/>
    </source>
</evidence>
<sequence length="696" mass="76831">MHWSDTIARFTADWRRSLHDDRTPPELADYIPDGGAARVAVLADLIRIDLRHRWERAGDGRPVSAYRAEYPEVASPPVLVDLVCEEFAARSGHAPLTLEEFLTDYPDVATEVRERLADEAQRADDNALILDRPVDDIAPGQRIDDFDLLTDLGAGHLGRTFLARQLSMQRLVAVRFSTGRGGDRIAPLDHPHIARVFDQRNLIVPAGAGTRFGRLVYSQYVPGGTARDLLDQRRTGPESDGGALLLRAVDAEMERRGEIRSADSRVRAEIAALTWPETVARVGRRLAEAVDYADRHGVRYRVVTPDDVLFSAAGEPKLGEFADDGVRGLPYRAPEDRGAANTPDQRACVYSLGVLLWELLTGERPVTLESGGGIAPDSLRRLPADCPPALLRVLSTCLESEPGRRWSSGAILAEQLDLCLDPRARDLVDPPTDSLRLRLRRWRIPLITLAVLVPNMLASIYNIDYTRQLISSQLSEQAVQQLRIGTAVVNTVGFGFGTVVLVWFARHLIFVPYGLRRGGTYSAETLRRARTDTIRFGGRASIVIFAMWMLAGSSFPIVIRGTSDAITAYDYTHFVAAHALCGAIALVYPFFLVNFYVVRCLYPIFLAHGEISDEDAARLRKLRRRSGIWLIAAASIPLTAVAGATLLAPTDLEQIIIEVRVLAIASVIAFVGVYLLFLAMENDLRALERVQAPTPT</sequence>
<dbReference type="EMBL" id="JADMLG010000023">
    <property type="protein sequence ID" value="MBH0781304.1"/>
    <property type="molecule type" value="Genomic_DNA"/>
</dbReference>
<reference evidence="7" key="1">
    <citation type="submission" date="2020-11" db="EMBL/GenBank/DDBJ databases">
        <title>Nocardia NEAU-351.nov., a novel actinomycete isolated from the cow dung.</title>
        <authorList>
            <person name="Zhang X."/>
        </authorList>
    </citation>
    <scope>NUCLEOTIDE SEQUENCE</scope>
    <source>
        <strain evidence="7">NEAU-351</strain>
    </source>
</reference>
<dbReference type="RefSeq" id="WP_196153650.1">
    <property type="nucleotide sequence ID" value="NZ_JADMLG010000023.1"/>
</dbReference>
<keyword evidence="7" id="KW-0723">Serine/threonine-protein kinase</keyword>
<feature type="transmembrane region" description="Helical" evidence="5">
    <location>
        <begin position="492"/>
        <end position="515"/>
    </location>
</feature>
<keyword evidence="8" id="KW-1185">Reference proteome</keyword>
<keyword evidence="5" id="KW-1133">Transmembrane helix</keyword>